<evidence type="ECO:0000256" key="11">
    <source>
        <dbReference type="PIRSR" id="PIRSR000149-4"/>
    </source>
</evidence>
<dbReference type="GO" id="GO:0004365">
    <property type="term" value="F:glyceraldehyde-3-phosphate dehydrogenase (NAD+) (phosphorylating) activity"/>
    <property type="evidence" value="ECO:0007669"/>
    <property type="project" value="UniProtKB-UniRule"/>
</dbReference>
<dbReference type="SUPFAM" id="SSF51735">
    <property type="entry name" value="NAD(P)-binding Rossmann-fold domains"/>
    <property type="match status" value="1"/>
</dbReference>
<evidence type="ECO:0000256" key="5">
    <source>
        <dbReference type="ARBA" id="ARBA00023027"/>
    </source>
</evidence>
<dbReference type="EC" id="1.2.1.12" evidence="13"/>
<dbReference type="CDD" id="cd05214">
    <property type="entry name" value="GAPDH_I_N"/>
    <property type="match status" value="1"/>
</dbReference>
<dbReference type="EnsemblMetazoa" id="GPPI049259-RA">
    <property type="protein sequence ID" value="GPPI049259-PA"/>
    <property type="gene ID" value="GPPI049259"/>
</dbReference>
<dbReference type="AlphaFoldDB" id="A0A1B0C4X4"/>
<comment type="subunit">
    <text evidence="3 13">Homotetramer.</text>
</comment>
<evidence type="ECO:0000256" key="1">
    <source>
        <dbReference type="ARBA" id="ARBA00004869"/>
    </source>
</evidence>
<name>A0A1B0C4X4_9MUSC</name>
<dbReference type="VEuPathDB" id="VectorBase:GPPI049259"/>
<comment type="similarity">
    <text evidence="2 12">Belongs to the glyceraldehyde-3-phosphate dehydrogenase family.</text>
</comment>
<evidence type="ECO:0000256" key="6">
    <source>
        <dbReference type="ARBA" id="ARBA00023152"/>
    </source>
</evidence>
<evidence type="ECO:0000256" key="8">
    <source>
        <dbReference type="PIRSR" id="PIRSR000149-1"/>
    </source>
</evidence>
<evidence type="ECO:0000256" key="9">
    <source>
        <dbReference type="PIRSR" id="PIRSR000149-2"/>
    </source>
</evidence>
<dbReference type="EMBL" id="JXJN01025707">
    <property type="status" value="NOT_ANNOTATED_CDS"/>
    <property type="molecule type" value="Genomic_DNA"/>
</dbReference>
<dbReference type="STRING" id="67801.A0A1B0C4X4"/>
<feature type="binding site" evidence="10">
    <location>
        <position position="34"/>
    </location>
    <ligand>
        <name>NAD(+)</name>
        <dbReference type="ChEBI" id="CHEBI:57540"/>
    </ligand>
</feature>
<feature type="binding site" evidence="10">
    <location>
        <position position="314"/>
    </location>
    <ligand>
        <name>NAD(+)</name>
        <dbReference type="ChEBI" id="CHEBI:57540"/>
    </ligand>
</feature>
<keyword evidence="10" id="KW-0547">Nucleotide-binding</keyword>
<dbReference type="InterPro" id="IPR036291">
    <property type="entry name" value="NAD(P)-bd_dom_sf"/>
</dbReference>
<dbReference type="GO" id="GO:0051287">
    <property type="term" value="F:NAD binding"/>
    <property type="evidence" value="ECO:0007669"/>
    <property type="project" value="UniProtKB-UniRule"/>
</dbReference>
<dbReference type="FunFam" id="3.30.360.10:FF:000001">
    <property type="entry name" value="Glyceraldehyde-3-phosphate dehydrogenase"/>
    <property type="match status" value="1"/>
</dbReference>
<organism evidence="15 16">
    <name type="scientific">Glossina palpalis gambiensis</name>
    <dbReference type="NCBI Taxonomy" id="67801"/>
    <lineage>
        <taxon>Eukaryota</taxon>
        <taxon>Metazoa</taxon>
        <taxon>Ecdysozoa</taxon>
        <taxon>Arthropoda</taxon>
        <taxon>Hexapoda</taxon>
        <taxon>Insecta</taxon>
        <taxon>Pterygota</taxon>
        <taxon>Neoptera</taxon>
        <taxon>Endopterygota</taxon>
        <taxon>Diptera</taxon>
        <taxon>Brachycera</taxon>
        <taxon>Muscomorpha</taxon>
        <taxon>Hippoboscoidea</taxon>
        <taxon>Glossinidae</taxon>
        <taxon>Glossina</taxon>
    </lineage>
</organism>
<dbReference type="Pfam" id="PF00044">
    <property type="entry name" value="Gp_dh_N"/>
    <property type="match status" value="1"/>
</dbReference>
<feature type="binding site" evidence="9">
    <location>
        <position position="180"/>
    </location>
    <ligand>
        <name>D-glyceraldehyde 3-phosphate</name>
        <dbReference type="ChEBI" id="CHEBI:59776"/>
    </ligand>
</feature>
<dbReference type="PANTHER" id="PTHR10836">
    <property type="entry name" value="GLYCERALDEHYDE 3-PHOSPHATE DEHYDROGENASE"/>
    <property type="match status" value="1"/>
</dbReference>
<dbReference type="NCBIfam" id="TIGR01534">
    <property type="entry name" value="GAPDH-I"/>
    <property type="match status" value="1"/>
</dbReference>
<dbReference type="CDD" id="cd18126">
    <property type="entry name" value="GAPDH_I_C"/>
    <property type="match status" value="1"/>
</dbReference>
<dbReference type="PANTHER" id="PTHR10836:SF76">
    <property type="entry name" value="GLYCERALDEHYDE-3-PHOSPHATE DEHYDROGENASE-RELATED"/>
    <property type="match status" value="1"/>
</dbReference>
<feature type="binding site" evidence="10">
    <location>
        <position position="120"/>
    </location>
    <ligand>
        <name>NAD(+)</name>
        <dbReference type="ChEBI" id="CHEBI:57540"/>
    </ligand>
</feature>
<feature type="binding site" evidence="10">
    <location>
        <begin position="12"/>
        <end position="13"/>
    </location>
    <ligand>
        <name>NAD(+)</name>
        <dbReference type="ChEBI" id="CHEBI:57540"/>
    </ligand>
</feature>
<feature type="site" description="Activates thiol group during catalysis" evidence="11">
    <location>
        <position position="177"/>
    </location>
</feature>
<dbReference type="Pfam" id="PF02800">
    <property type="entry name" value="Gp_dh_C"/>
    <property type="match status" value="1"/>
</dbReference>
<evidence type="ECO:0000256" key="2">
    <source>
        <dbReference type="ARBA" id="ARBA00007406"/>
    </source>
</evidence>
<feature type="binding site" evidence="9">
    <location>
        <begin position="209"/>
        <end position="210"/>
    </location>
    <ligand>
        <name>D-glyceraldehyde 3-phosphate</name>
        <dbReference type="ChEBI" id="CHEBI:59776"/>
    </ligand>
</feature>
<dbReference type="InterPro" id="IPR020828">
    <property type="entry name" value="GlycerAld_3-P_DH_NAD(P)-bd"/>
</dbReference>
<evidence type="ECO:0000256" key="4">
    <source>
        <dbReference type="ARBA" id="ARBA00023002"/>
    </source>
</evidence>
<keyword evidence="5 10" id="KW-0520">NAD</keyword>
<dbReference type="GO" id="GO:0006006">
    <property type="term" value="P:glucose metabolic process"/>
    <property type="evidence" value="ECO:0007669"/>
    <property type="project" value="InterPro"/>
</dbReference>
<protein>
    <recommendedName>
        <fullName evidence="13">Glyceraldehyde-3-phosphate dehydrogenase</fullName>
        <ecNumber evidence="13">1.2.1.12</ecNumber>
    </recommendedName>
</protein>
<dbReference type="GO" id="GO:0006096">
    <property type="term" value="P:glycolytic process"/>
    <property type="evidence" value="ECO:0007669"/>
    <property type="project" value="UniProtKB-UniPathway"/>
</dbReference>
<evidence type="ECO:0000259" key="14">
    <source>
        <dbReference type="SMART" id="SM00846"/>
    </source>
</evidence>
<dbReference type="PIRSF" id="PIRSF000149">
    <property type="entry name" value="GAP_DH"/>
    <property type="match status" value="1"/>
</dbReference>
<evidence type="ECO:0000256" key="7">
    <source>
        <dbReference type="ARBA" id="ARBA00047698"/>
    </source>
</evidence>
<comment type="pathway">
    <text evidence="1 13">Carbohydrate degradation; glycolysis; pyruvate from D-glyceraldehyde 3-phosphate: step 1/5.</text>
</comment>
<feature type="binding site" evidence="9">
    <location>
        <position position="232"/>
    </location>
    <ligand>
        <name>D-glyceraldehyde 3-phosphate</name>
        <dbReference type="ChEBI" id="CHEBI:59776"/>
    </ligand>
</feature>
<dbReference type="InterPro" id="IPR006424">
    <property type="entry name" value="Glyceraldehyde-3-P_DH_1"/>
</dbReference>
<dbReference type="SUPFAM" id="SSF55347">
    <property type="entry name" value="Glyceraldehyde-3-phosphate dehydrogenase-like, C-terminal domain"/>
    <property type="match status" value="1"/>
</dbReference>
<reference evidence="15" key="2">
    <citation type="submission" date="2020-05" db="UniProtKB">
        <authorList>
            <consortium name="EnsemblMetazoa"/>
        </authorList>
    </citation>
    <scope>IDENTIFICATION</scope>
    <source>
        <strain evidence="15">IAEA</strain>
    </source>
</reference>
<dbReference type="GO" id="GO:0050661">
    <property type="term" value="F:NADP binding"/>
    <property type="evidence" value="ECO:0007669"/>
    <property type="project" value="InterPro"/>
</dbReference>
<evidence type="ECO:0000256" key="3">
    <source>
        <dbReference type="ARBA" id="ARBA00011881"/>
    </source>
</evidence>
<feature type="active site" description="Nucleophile" evidence="8">
    <location>
        <position position="150"/>
    </location>
</feature>
<evidence type="ECO:0000313" key="16">
    <source>
        <dbReference type="Proteomes" id="UP000092460"/>
    </source>
</evidence>
<dbReference type="UniPathway" id="UPA00109">
    <property type="reaction ID" value="UER00184"/>
</dbReference>
<keyword evidence="16" id="KW-1185">Reference proteome</keyword>
<feature type="binding site" evidence="9">
    <location>
        <begin position="149"/>
        <end position="151"/>
    </location>
    <ligand>
        <name>D-glyceraldehyde 3-phosphate</name>
        <dbReference type="ChEBI" id="CHEBI:59776"/>
    </ligand>
</feature>
<evidence type="ECO:0000313" key="15">
    <source>
        <dbReference type="EnsemblMetazoa" id="GPPI049259-PA"/>
    </source>
</evidence>
<dbReference type="InterPro" id="IPR020830">
    <property type="entry name" value="GlycerAld_3-P_DH_AS"/>
</dbReference>
<dbReference type="FunFam" id="3.40.50.720:FF:000001">
    <property type="entry name" value="Glyceraldehyde-3-phosphate dehydrogenase"/>
    <property type="match status" value="1"/>
</dbReference>
<evidence type="ECO:0000256" key="12">
    <source>
        <dbReference type="RuleBase" id="RU000397"/>
    </source>
</evidence>
<reference evidence="16" key="1">
    <citation type="submission" date="2015-01" db="EMBL/GenBank/DDBJ databases">
        <authorList>
            <person name="Aksoy S."/>
            <person name="Warren W."/>
            <person name="Wilson R.K."/>
        </authorList>
    </citation>
    <scope>NUCLEOTIDE SEQUENCE [LARGE SCALE GENOMIC DNA]</scope>
    <source>
        <strain evidence="16">IAEA</strain>
    </source>
</reference>
<evidence type="ECO:0000256" key="13">
    <source>
        <dbReference type="RuleBase" id="RU361160"/>
    </source>
</evidence>
<dbReference type="Gene3D" id="3.30.360.10">
    <property type="entry name" value="Dihydrodipicolinate Reductase, domain 2"/>
    <property type="match status" value="1"/>
</dbReference>
<keyword evidence="4 13" id="KW-0560">Oxidoreductase</keyword>
<dbReference type="Proteomes" id="UP000092460">
    <property type="component" value="Unassembled WGS sequence"/>
</dbReference>
<dbReference type="SMART" id="SM00846">
    <property type="entry name" value="Gp_dh_N"/>
    <property type="match status" value="1"/>
</dbReference>
<sequence>MVINIGLNGFGRIGRMIFRIAQKRKNINIIAINDLCGIEYIAYMLKFDSTHGRFEKKIHIGNSYLEINNKKIYCFSEKNSSKLPWKDLNVDIVIEATGLALIKENAKKHIFSGAKKVIMTAPPHDNTPMFVMGVNHKKYNGEKIISNASCTTNCLAPLAKLLHSYYEIKEALMTTVHSVTATQNPVDGQCIQNWRSGRSCLNNIIPTKTGAAEAVGKIIPELKNKITGISFRVPTVNVSVVDLTVNFAKETSYQDVCAIIKYASKNSLKGILGYVEEDVVSSDFNGENLTSVFDAKAGMALNKKFMKLISWYDNESGYSNTIAGRNNLPCNIYPFCIT</sequence>
<keyword evidence="6 13" id="KW-0324">Glycolysis</keyword>
<dbReference type="PROSITE" id="PS00071">
    <property type="entry name" value="GAPDH"/>
    <property type="match status" value="1"/>
</dbReference>
<dbReference type="InterPro" id="IPR020829">
    <property type="entry name" value="GlycerAld_3-P_DH_cat"/>
</dbReference>
<feature type="domain" description="Glyceraldehyde 3-phosphate dehydrogenase NAD(P) binding" evidence="14">
    <location>
        <begin position="3"/>
        <end position="150"/>
    </location>
</feature>
<evidence type="ECO:0000256" key="10">
    <source>
        <dbReference type="PIRSR" id="PIRSR000149-3"/>
    </source>
</evidence>
<accession>A0A1B0C4X4</accession>
<dbReference type="InterPro" id="IPR020831">
    <property type="entry name" value="GlycerAld/Erythrose_P_DH"/>
</dbReference>
<dbReference type="Gene3D" id="3.40.50.720">
    <property type="entry name" value="NAD(P)-binding Rossmann-like Domain"/>
    <property type="match status" value="1"/>
</dbReference>
<dbReference type="PRINTS" id="PR00078">
    <property type="entry name" value="G3PDHDRGNASE"/>
</dbReference>
<comment type="catalytic activity">
    <reaction evidence="7 13">
        <text>D-glyceraldehyde 3-phosphate + phosphate + NAD(+) = (2R)-3-phospho-glyceroyl phosphate + NADH + H(+)</text>
        <dbReference type="Rhea" id="RHEA:10300"/>
        <dbReference type="ChEBI" id="CHEBI:15378"/>
        <dbReference type="ChEBI" id="CHEBI:43474"/>
        <dbReference type="ChEBI" id="CHEBI:57540"/>
        <dbReference type="ChEBI" id="CHEBI:57604"/>
        <dbReference type="ChEBI" id="CHEBI:57945"/>
        <dbReference type="ChEBI" id="CHEBI:59776"/>
        <dbReference type="EC" id="1.2.1.12"/>
    </reaction>
</comment>
<proteinExistence type="inferred from homology"/>